<dbReference type="EMBL" id="CP001032">
    <property type="protein sequence ID" value="ACB75813.1"/>
    <property type="molecule type" value="Genomic_DNA"/>
</dbReference>
<dbReference type="AlphaFoldDB" id="B1ZT24"/>
<accession>B1ZT24</accession>
<feature type="transmembrane region" description="Helical" evidence="1">
    <location>
        <begin position="32"/>
        <end position="53"/>
    </location>
</feature>
<keyword evidence="1" id="KW-1133">Transmembrane helix</keyword>
<keyword evidence="3" id="KW-1185">Reference proteome</keyword>
<name>B1ZT24_OPITP</name>
<dbReference type="STRING" id="452637.Oter_2531"/>
<sequence length="343" mass="38010">MRGWAVALTVVGASSADLLFLLVGRQLPWAPIVQYVVVPLAGIIYSLALWWLLSCQTTVSRKERRENAELTFKFAECTVLIVGVVFAVHAARTGLASLQLSAESNRNAAVSMRLTANSNQTAAAALMHSAASNRTAARAQLYEGDNAITQAEAIGSDTKLQAIYAMPNPHCATDEEARAYISRMLGMVTDDPMICGVHDAAELYERTFGHSSYTGPTQPERSDIAQLRRMLLHCTLILNLLHSAHDDVPEGIIEYSEYETWAGYFNDIGPHPVLLETLWLWDKRKYMSKEFAHEVHDRLYVRGTDAEKRIIRLFLPELAIDTFGQELPGAYAKRLSTISATTP</sequence>
<organism evidence="2 3">
    <name type="scientific">Opitutus terrae (strain DSM 11246 / JCM 15787 / PB90-1)</name>
    <dbReference type="NCBI Taxonomy" id="452637"/>
    <lineage>
        <taxon>Bacteria</taxon>
        <taxon>Pseudomonadati</taxon>
        <taxon>Verrucomicrobiota</taxon>
        <taxon>Opitutia</taxon>
        <taxon>Opitutales</taxon>
        <taxon>Opitutaceae</taxon>
        <taxon>Opitutus</taxon>
    </lineage>
</organism>
<dbReference type="HOGENOM" id="CLU_808534_0_0_0"/>
<dbReference type="KEGG" id="ote:Oter_2531"/>
<evidence type="ECO:0000313" key="2">
    <source>
        <dbReference type="EMBL" id="ACB75813.1"/>
    </source>
</evidence>
<protein>
    <submittedName>
        <fullName evidence="2">Uncharacterized protein</fullName>
    </submittedName>
</protein>
<reference evidence="2 3" key="1">
    <citation type="journal article" date="2011" name="J. Bacteriol.">
        <title>Genome sequence of the verrucomicrobium Opitutus terrae PB90-1, an abundant inhabitant of rice paddy soil ecosystems.</title>
        <authorList>
            <person name="van Passel M.W."/>
            <person name="Kant R."/>
            <person name="Palva A."/>
            <person name="Copeland A."/>
            <person name="Lucas S."/>
            <person name="Lapidus A."/>
            <person name="Glavina del Rio T."/>
            <person name="Pitluck S."/>
            <person name="Goltsman E."/>
            <person name="Clum A."/>
            <person name="Sun H."/>
            <person name="Schmutz J."/>
            <person name="Larimer F.W."/>
            <person name="Land M.L."/>
            <person name="Hauser L."/>
            <person name="Kyrpides N."/>
            <person name="Mikhailova N."/>
            <person name="Richardson P.P."/>
            <person name="Janssen P.H."/>
            <person name="de Vos W.M."/>
            <person name="Smidt H."/>
        </authorList>
    </citation>
    <scope>NUCLEOTIDE SEQUENCE [LARGE SCALE GENOMIC DNA]</scope>
    <source>
        <strain evidence="3">DSM 11246 / JCM 15787 / PB90-1</strain>
    </source>
</reference>
<gene>
    <name evidence="2" type="ordered locus">Oter_2531</name>
</gene>
<evidence type="ECO:0000313" key="3">
    <source>
        <dbReference type="Proteomes" id="UP000007013"/>
    </source>
</evidence>
<keyword evidence="1" id="KW-0472">Membrane</keyword>
<evidence type="ECO:0000256" key="1">
    <source>
        <dbReference type="SAM" id="Phobius"/>
    </source>
</evidence>
<feature type="transmembrane region" description="Helical" evidence="1">
    <location>
        <begin position="74"/>
        <end position="91"/>
    </location>
</feature>
<keyword evidence="1" id="KW-0812">Transmembrane</keyword>
<proteinExistence type="predicted"/>
<dbReference type="Proteomes" id="UP000007013">
    <property type="component" value="Chromosome"/>
</dbReference>